<keyword evidence="2" id="KW-1185">Reference proteome</keyword>
<dbReference type="OrthoDB" id="2744598at2759"/>
<gene>
    <name evidence="1" type="ORF">GALMADRAFT_147600</name>
</gene>
<name>A0A067SG29_GALM3</name>
<evidence type="ECO:0000313" key="1">
    <source>
        <dbReference type="EMBL" id="KDR66704.1"/>
    </source>
</evidence>
<accession>A0A067SG29</accession>
<dbReference type="AlphaFoldDB" id="A0A067SG29"/>
<dbReference type="Proteomes" id="UP000027222">
    <property type="component" value="Unassembled WGS sequence"/>
</dbReference>
<dbReference type="HOGENOM" id="CLU_1326460_0_0_1"/>
<protein>
    <submittedName>
        <fullName evidence="1">Uncharacterized protein</fullName>
    </submittedName>
</protein>
<dbReference type="EMBL" id="KL142420">
    <property type="protein sequence ID" value="KDR66704.1"/>
    <property type="molecule type" value="Genomic_DNA"/>
</dbReference>
<reference evidence="2" key="1">
    <citation type="journal article" date="2014" name="Proc. Natl. Acad. Sci. U.S.A.">
        <title>Extensive sampling of basidiomycete genomes demonstrates inadequacy of the white-rot/brown-rot paradigm for wood decay fungi.</title>
        <authorList>
            <person name="Riley R."/>
            <person name="Salamov A.A."/>
            <person name="Brown D.W."/>
            <person name="Nagy L.G."/>
            <person name="Floudas D."/>
            <person name="Held B.W."/>
            <person name="Levasseur A."/>
            <person name="Lombard V."/>
            <person name="Morin E."/>
            <person name="Otillar R."/>
            <person name="Lindquist E.A."/>
            <person name="Sun H."/>
            <person name="LaButti K.M."/>
            <person name="Schmutz J."/>
            <person name="Jabbour D."/>
            <person name="Luo H."/>
            <person name="Baker S.E."/>
            <person name="Pisabarro A.G."/>
            <person name="Walton J.D."/>
            <person name="Blanchette R.A."/>
            <person name="Henrissat B."/>
            <person name="Martin F."/>
            <person name="Cullen D."/>
            <person name="Hibbett D.S."/>
            <person name="Grigoriev I.V."/>
        </authorList>
    </citation>
    <scope>NUCLEOTIDE SEQUENCE [LARGE SCALE GENOMIC DNA]</scope>
    <source>
        <strain evidence="2">CBS 339.88</strain>
    </source>
</reference>
<organism evidence="1 2">
    <name type="scientific">Galerina marginata (strain CBS 339.88)</name>
    <dbReference type="NCBI Taxonomy" id="685588"/>
    <lineage>
        <taxon>Eukaryota</taxon>
        <taxon>Fungi</taxon>
        <taxon>Dikarya</taxon>
        <taxon>Basidiomycota</taxon>
        <taxon>Agaricomycotina</taxon>
        <taxon>Agaricomycetes</taxon>
        <taxon>Agaricomycetidae</taxon>
        <taxon>Agaricales</taxon>
        <taxon>Agaricineae</taxon>
        <taxon>Strophariaceae</taxon>
        <taxon>Galerina</taxon>
    </lineage>
</organism>
<evidence type="ECO:0000313" key="2">
    <source>
        <dbReference type="Proteomes" id="UP000027222"/>
    </source>
</evidence>
<sequence>MTAFIVGNLVQATPMSPKVKGDPPILSKSAFSLAPESVLNAAVAHHGLHSLVDKTGTTRTTATSPVPATSLEKRQVADPIIVFCSAADCSETCDAFTLIGDPLNTCFEVAPDPFMSLLISNPSEIALLFQVVVAINGICDTTASIPATNICFNITPFGESWALLSTGDTL</sequence>
<proteinExistence type="predicted"/>